<evidence type="ECO:0000313" key="3">
    <source>
        <dbReference type="EMBL" id="PKZ67700.1"/>
    </source>
</evidence>
<dbReference type="Pfam" id="PF00248">
    <property type="entry name" value="Aldo_ket_red"/>
    <property type="match status" value="1"/>
</dbReference>
<comment type="caution">
    <text evidence="3">The sequence shown here is derived from an EMBL/GenBank/DDBJ whole genome shotgun (WGS) entry which is preliminary data.</text>
</comment>
<dbReference type="GO" id="GO:0005737">
    <property type="term" value="C:cytoplasm"/>
    <property type="evidence" value="ECO:0007669"/>
    <property type="project" value="TreeGrafter"/>
</dbReference>
<dbReference type="RefSeq" id="WP_101965267.1">
    <property type="nucleotide sequence ID" value="NZ_PKJS01000029.1"/>
</dbReference>
<evidence type="ECO:0000313" key="4">
    <source>
        <dbReference type="Proteomes" id="UP000234914"/>
    </source>
</evidence>
<accession>A0A2I1REZ7</accession>
<name>A0A2I1REZ7_FAUOS</name>
<sequence length="332" mass="37174">MKTRLLANDLQVSSIGFGAMGLSEFYGDVDDNQSLTVLNELLNLDMNFIDTADMYGGGHNEQLLGKFINDLPQQDKQKFIIATKCGIQRLQAGSYNRAINNSPEYITQCCDESLKRLGLDAIDLFYLHRIDKNVPIEESVGCLADLVKQGKIRHIGLCEVSEATLRKAHAVFPITALQTEYSLWTRDIETDILPAVKELGIGFVPYSPLGRGFLTGKYTSNDDFSDKDFRKHNARFSPENLNHNIRLLTTIEPIAQKYQATMGQIALAWLLAQYDKLVPIPGTKKLSYLIENAKAADIVLEEDDVKFLNHLPNEIQVQGNRYSDEGMKGVNA</sequence>
<evidence type="ECO:0000259" key="2">
    <source>
        <dbReference type="Pfam" id="PF00248"/>
    </source>
</evidence>
<gene>
    <name evidence="3" type="ORF">CYJ96_12415</name>
</gene>
<dbReference type="SUPFAM" id="SSF51430">
    <property type="entry name" value="NAD(P)-linked oxidoreductase"/>
    <property type="match status" value="1"/>
</dbReference>
<proteinExistence type="predicted"/>
<dbReference type="CDD" id="cd19076">
    <property type="entry name" value="AKR_AKR13A_13D"/>
    <property type="match status" value="1"/>
</dbReference>
<keyword evidence="1" id="KW-0560">Oxidoreductase</keyword>
<dbReference type="EMBL" id="PKJS01000029">
    <property type="protein sequence ID" value="PKZ67700.1"/>
    <property type="molecule type" value="Genomic_DNA"/>
</dbReference>
<dbReference type="GO" id="GO:0016491">
    <property type="term" value="F:oxidoreductase activity"/>
    <property type="evidence" value="ECO:0007669"/>
    <property type="project" value="UniProtKB-KW"/>
</dbReference>
<evidence type="ECO:0000256" key="1">
    <source>
        <dbReference type="ARBA" id="ARBA00023002"/>
    </source>
</evidence>
<dbReference type="InterPro" id="IPR050791">
    <property type="entry name" value="Aldo-Keto_reductase"/>
</dbReference>
<organism evidence="3 4">
    <name type="scientific">Faucicola osloensis</name>
    <name type="common">Moraxella osloensis</name>
    <dbReference type="NCBI Taxonomy" id="34062"/>
    <lineage>
        <taxon>Bacteria</taxon>
        <taxon>Pseudomonadati</taxon>
        <taxon>Pseudomonadota</taxon>
        <taxon>Gammaproteobacteria</taxon>
        <taxon>Moraxellales</taxon>
        <taxon>Moraxellaceae</taxon>
        <taxon>Faucicola</taxon>
    </lineage>
</organism>
<dbReference type="InterPro" id="IPR023210">
    <property type="entry name" value="NADP_OxRdtase_dom"/>
</dbReference>
<dbReference type="Gene3D" id="3.20.20.100">
    <property type="entry name" value="NADP-dependent oxidoreductase domain"/>
    <property type="match status" value="1"/>
</dbReference>
<dbReference type="PANTHER" id="PTHR43625:SF40">
    <property type="entry name" value="ALDO-KETO REDUCTASE YAKC [NADP(+)]"/>
    <property type="match status" value="1"/>
</dbReference>
<dbReference type="Proteomes" id="UP000234914">
    <property type="component" value="Unassembled WGS sequence"/>
</dbReference>
<dbReference type="PANTHER" id="PTHR43625">
    <property type="entry name" value="AFLATOXIN B1 ALDEHYDE REDUCTASE"/>
    <property type="match status" value="1"/>
</dbReference>
<reference evidence="3 4" key="1">
    <citation type="submission" date="2017-12" db="EMBL/GenBank/DDBJ databases">
        <title>Phylogenetic diversity of female urinary microbiome.</title>
        <authorList>
            <person name="Thomas-White K."/>
            <person name="Wolfe A.J."/>
        </authorList>
    </citation>
    <scope>NUCLEOTIDE SEQUENCE [LARGE SCALE GENOMIC DNA]</scope>
    <source>
        <strain evidence="3 4">UMB0416</strain>
    </source>
</reference>
<feature type="domain" description="NADP-dependent oxidoreductase" evidence="2">
    <location>
        <begin position="15"/>
        <end position="308"/>
    </location>
</feature>
<dbReference type="AlphaFoldDB" id="A0A2I1REZ7"/>
<protein>
    <submittedName>
        <fullName evidence="3">Aldo/keto reductase</fullName>
    </submittedName>
</protein>
<dbReference type="InterPro" id="IPR036812">
    <property type="entry name" value="NAD(P)_OxRdtase_dom_sf"/>
</dbReference>